<dbReference type="EMBL" id="ML977521">
    <property type="protein sequence ID" value="KAF2123888.1"/>
    <property type="molecule type" value="Genomic_DNA"/>
</dbReference>
<proteinExistence type="predicted"/>
<feature type="region of interest" description="Disordered" evidence="1">
    <location>
        <begin position="1"/>
        <end position="34"/>
    </location>
</feature>
<gene>
    <name evidence="2" type="ORF">P153DRAFT_390933</name>
</gene>
<evidence type="ECO:0000313" key="3">
    <source>
        <dbReference type="Proteomes" id="UP000799771"/>
    </source>
</evidence>
<dbReference type="AlphaFoldDB" id="A0A6A5ZZM3"/>
<sequence>MAAPLIGVPESGTLGTSALQDVRSRGPGPAQRRQAPCIKRVGKPFAAATWQPWRVLVVNCLGPPLSTGCQQRSVLAVNTTIRRHHAVSEMMAAQSQRASPWVIPRCAIGRRRCTSGATDRRACQDVLVDMSRSTSDSGAHRVACDSFLNNSGSQ</sequence>
<organism evidence="2 3">
    <name type="scientific">Dothidotthia symphoricarpi CBS 119687</name>
    <dbReference type="NCBI Taxonomy" id="1392245"/>
    <lineage>
        <taxon>Eukaryota</taxon>
        <taxon>Fungi</taxon>
        <taxon>Dikarya</taxon>
        <taxon>Ascomycota</taxon>
        <taxon>Pezizomycotina</taxon>
        <taxon>Dothideomycetes</taxon>
        <taxon>Pleosporomycetidae</taxon>
        <taxon>Pleosporales</taxon>
        <taxon>Dothidotthiaceae</taxon>
        <taxon>Dothidotthia</taxon>
    </lineage>
</organism>
<dbReference type="Proteomes" id="UP000799771">
    <property type="component" value="Unassembled WGS sequence"/>
</dbReference>
<dbReference type="RefSeq" id="XP_033518282.1">
    <property type="nucleotide sequence ID" value="XM_033670989.1"/>
</dbReference>
<name>A0A6A5ZZM3_9PLEO</name>
<evidence type="ECO:0000256" key="1">
    <source>
        <dbReference type="SAM" id="MobiDB-lite"/>
    </source>
</evidence>
<dbReference type="GeneID" id="54411421"/>
<reference evidence="2" key="1">
    <citation type="journal article" date="2020" name="Stud. Mycol.">
        <title>101 Dothideomycetes genomes: a test case for predicting lifestyles and emergence of pathogens.</title>
        <authorList>
            <person name="Haridas S."/>
            <person name="Albert R."/>
            <person name="Binder M."/>
            <person name="Bloem J."/>
            <person name="Labutti K."/>
            <person name="Salamov A."/>
            <person name="Andreopoulos B."/>
            <person name="Baker S."/>
            <person name="Barry K."/>
            <person name="Bills G."/>
            <person name="Bluhm B."/>
            <person name="Cannon C."/>
            <person name="Castanera R."/>
            <person name="Culley D."/>
            <person name="Daum C."/>
            <person name="Ezra D."/>
            <person name="Gonzalez J."/>
            <person name="Henrissat B."/>
            <person name="Kuo A."/>
            <person name="Liang C."/>
            <person name="Lipzen A."/>
            <person name="Lutzoni F."/>
            <person name="Magnuson J."/>
            <person name="Mondo S."/>
            <person name="Nolan M."/>
            <person name="Ohm R."/>
            <person name="Pangilinan J."/>
            <person name="Park H.-J."/>
            <person name="Ramirez L."/>
            <person name="Alfaro M."/>
            <person name="Sun H."/>
            <person name="Tritt A."/>
            <person name="Yoshinaga Y."/>
            <person name="Zwiers L.-H."/>
            <person name="Turgeon B."/>
            <person name="Goodwin S."/>
            <person name="Spatafora J."/>
            <person name="Crous P."/>
            <person name="Grigoriev I."/>
        </authorList>
    </citation>
    <scope>NUCLEOTIDE SEQUENCE</scope>
    <source>
        <strain evidence="2">CBS 119687</strain>
    </source>
</reference>
<keyword evidence="3" id="KW-1185">Reference proteome</keyword>
<protein>
    <submittedName>
        <fullName evidence="2">Uncharacterized protein</fullName>
    </submittedName>
</protein>
<evidence type="ECO:0000313" key="2">
    <source>
        <dbReference type="EMBL" id="KAF2123888.1"/>
    </source>
</evidence>
<accession>A0A6A5ZZM3</accession>